<dbReference type="InterPro" id="IPR027417">
    <property type="entry name" value="P-loop_NTPase"/>
</dbReference>
<proteinExistence type="predicted"/>
<gene>
    <name evidence="4" type="ORF">S01H4_24046</name>
</gene>
<feature type="non-terminal residue" evidence="4">
    <location>
        <position position="1"/>
    </location>
</feature>
<sequence>AFNKETDHSVTHFNPLVPQSASMPLCLDDREVRLRLATLPAHDGFDLVMRILAVADEQVPSLKTLGYSEPQISLLKNLSRLPHGAVILSGPTGSGKTTTLASCMQLISANRKLYTIEDPVEKVVQTPK</sequence>
<name>X1BN22_9ZZZZ</name>
<dbReference type="Gene3D" id="3.30.450.90">
    <property type="match status" value="1"/>
</dbReference>
<comment type="caution">
    <text evidence="4">The sequence shown here is derived from an EMBL/GenBank/DDBJ whole genome shotgun (WGS) entry which is preliminary data.</text>
</comment>
<accession>X1BN22</accession>
<protein>
    <recommendedName>
        <fullName evidence="3">Bacterial type II secretion system protein E domain-containing protein</fullName>
    </recommendedName>
</protein>
<dbReference type="EMBL" id="BART01011246">
    <property type="protein sequence ID" value="GAG82582.1"/>
    <property type="molecule type" value="Genomic_DNA"/>
</dbReference>
<reference evidence="4" key="1">
    <citation type="journal article" date="2014" name="Front. Microbiol.">
        <title>High frequency of phylogenetically diverse reductive dehalogenase-homologous genes in deep subseafloor sedimentary metagenomes.</title>
        <authorList>
            <person name="Kawai M."/>
            <person name="Futagami T."/>
            <person name="Toyoda A."/>
            <person name="Takaki Y."/>
            <person name="Nishi S."/>
            <person name="Hori S."/>
            <person name="Arai W."/>
            <person name="Tsubouchi T."/>
            <person name="Morono Y."/>
            <person name="Uchiyama I."/>
            <person name="Ito T."/>
            <person name="Fujiyama A."/>
            <person name="Inagaki F."/>
            <person name="Takami H."/>
        </authorList>
    </citation>
    <scope>NUCLEOTIDE SEQUENCE</scope>
    <source>
        <strain evidence="4">Expedition CK06-06</strain>
    </source>
</reference>
<dbReference type="GO" id="GO:0005524">
    <property type="term" value="F:ATP binding"/>
    <property type="evidence" value="ECO:0007669"/>
    <property type="project" value="UniProtKB-KW"/>
</dbReference>
<dbReference type="SUPFAM" id="SSF52540">
    <property type="entry name" value="P-loop containing nucleoside triphosphate hydrolases"/>
    <property type="match status" value="1"/>
</dbReference>
<keyword evidence="1" id="KW-0547">Nucleotide-binding</keyword>
<organism evidence="4">
    <name type="scientific">marine sediment metagenome</name>
    <dbReference type="NCBI Taxonomy" id="412755"/>
    <lineage>
        <taxon>unclassified sequences</taxon>
        <taxon>metagenomes</taxon>
        <taxon>ecological metagenomes</taxon>
    </lineage>
</organism>
<evidence type="ECO:0000256" key="2">
    <source>
        <dbReference type="ARBA" id="ARBA00022840"/>
    </source>
</evidence>
<keyword evidence="2" id="KW-0067">ATP-binding</keyword>
<dbReference type="GO" id="GO:0005886">
    <property type="term" value="C:plasma membrane"/>
    <property type="evidence" value="ECO:0007669"/>
    <property type="project" value="TreeGrafter"/>
</dbReference>
<dbReference type="Pfam" id="PF00437">
    <property type="entry name" value="T2SSE"/>
    <property type="match status" value="1"/>
</dbReference>
<dbReference type="AlphaFoldDB" id="X1BN22"/>
<evidence type="ECO:0000256" key="1">
    <source>
        <dbReference type="ARBA" id="ARBA00022741"/>
    </source>
</evidence>
<dbReference type="PANTHER" id="PTHR30258:SF2">
    <property type="entry name" value="COMG OPERON PROTEIN 1"/>
    <property type="match status" value="1"/>
</dbReference>
<dbReference type="Gene3D" id="3.40.50.300">
    <property type="entry name" value="P-loop containing nucleotide triphosphate hydrolases"/>
    <property type="match status" value="1"/>
</dbReference>
<dbReference type="GO" id="GO:0016887">
    <property type="term" value="F:ATP hydrolysis activity"/>
    <property type="evidence" value="ECO:0007669"/>
    <property type="project" value="TreeGrafter"/>
</dbReference>
<dbReference type="PANTHER" id="PTHR30258">
    <property type="entry name" value="TYPE II SECRETION SYSTEM PROTEIN GSPE-RELATED"/>
    <property type="match status" value="1"/>
</dbReference>
<dbReference type="InterPro" id="IPR001482">
    <property type="entry name" value="T2SS/T4SS_dom"/>
</dbReference>
<evidence type="ECO:0000313" key="4">
    <source>
        <dbReference type="EMBL" id="GAG82582.1"/>
    </source>
</evidence>
<evidence type="ECO:0000259" key="3">
    <source>
        <dbReference type="Pfam" id="PF00437"/>
    </source>
</evidence>
<feature type="domain" description="Bacterial type II secretion system protein E" evidence="3">
    <location>
        <begin position="15"/>
        <end position="123"/>
    </location>
</feature>